<gene>
    <name evidence="2" type="ORF">ETSY2_37710</name>
</gene>
<dbReference type="InterPro" id="IPR011059">
    <property type="entry name" value="Metal-dep_hydrolase_composite"/>
</dbReference>
<dbReference type="InterPro" id="IPR032466">
    <property type="entry name" value="Metal_Hydrolase"/>
</dbReference>
<protein>
    <recommendedName>
        <fullName evidence="1">Amidohydrolase 3 domain-containing protein</fullName>
    </recommendedName>
</protein>
<organism evidence="2 3">
    <name type="scientific">Candidatus Entotheonella gemina</name>
    <dbReference type="NCBI Taxonomy" id="1429439"/>
    <lineage>
        <taxon>Bacteria</taxon>
        <taxon>Pseudomonadati</taxon>
        <taxon>Nitrospinota/Tectimicrobiota group</taxon>
        <taxon>Candidatus Tectimicrobiota</taxon>
        <taxon>Candidatus Entotheonellia</taxon>
        <taxon>Candidatus Entotheonellales</taxon>
        <taxon>Candidatus Entotheonellaceae</taxon>
        <taxon>Candidatus Entotheonella</taxon>
    </lineage>
</organism>
<accession>W4LTJ5</accession>
<dbReference type="Pfam" id="PF07969">
    <property type="entry name" value="Amidohydro_3"/>
    <property type="match status" value="1"/>
</dbReference>
<dbReference type="Gene3D" id="3.30.1490.130">
    <property type="entry name" value="D-aminoacylase. Domain 3"/>
    <property type="match status" value="1"/>
</dbReference>
<reference evidence="2 3" key="1">
    <citation type="journal article" date="2014" name="Nature">
        <title>An environmental bacterial taxon with a large and distinct metabolic repertoire.</title>
        <authorList>
            <person name="Wilson M.C."/>
            <person name="Mori T."/>
            <person name="Ruckert C."/>
            <person name="Uria A.R."/>
            <person name="Helf M.J."/>
            <person name="Takada K."/>
            <person name="Gernert C."/>
            <person name="Steffens U.A."/>
            <person name="Heycke N."/>
            <person name="Schmitt S."/>
            <person name="Rinke C."/>
            <person name="Helfrich E.J."/>
            <person name="Brachmann A.O."/>
            <person name="Gurgui C."/>
            <person name="Wakimoto T."/>
            <person name="Kracht M."/>
            <person name="Crusemann M."/>
            <person name="Hentschel U."/>
            <person name="Abe I."/>
            <person name="Matsunaga S."/>
            <person name="Kalinowski J."/>
            <person name="Takeyama H."/>
            <person name="Piel J."/>
        </authorList>
    </citation>
    <scope>NUCLEOTIDE SEQUENCE [LARGE SCALE GENOMIC DNA]</scope>
    <source>
        <strain evidence="3">TSY2</strain>
    </source>
</reference>
<name>W4LTJ5_9BACT</name>
<sequence>FDAVREAIAVGESCGIHVQIAHLKLSGTDNWGGASELLGEIEAARERGVAVDCDQYPYTAATNPLRNLLPTWVQAGGMAAMLERLAEPETRQRLRHDIEAQGFNNFGRIASWDDVRIAISPHQPQYAGQTMGAIARERRSDPLDAVCDYLIEDQGHTRILITSMAEDDVQTILRSPTMLVGSDGTSLAPYGVTGQGKPHPRFYGTFARVLGHYVRDLGLLPLPQAIYKMTGGSANALGLVERGLIREGYWADLTLFDPQTIDAMSTYEEPHQYARGIQAVIVNGEVVIDGGEHNGALPGRVLRRGAKGVDDVESGARR</sequence>
<dbReference type="AlphaFoldDB" id="W4LTJ5"/>
<feature type="non-terminal residue" evidence="2">
    <location>
        <position position="1"/>
    </location>
</feature>
<evidence type="ECO:0000259" key="1">
    <source>
        <dbReference type="Pfam" id="PF07969"/>
    </source>
</evidence>
<evidence type="ECO:0000313" key="2">
    <source>
        <dbReference type="EMBL" id="ETX01195.1"/>
    </source>
</evidence>
<dbReference type="Gene3D" id="3.20.20.140">
    <property type="entry name" value="Metal-dependent hydrolases"/>
    <property type="match status" value="1"/>
</dbReference>
<keyword evidence="3" id="KW-1185">Reference proteome</keyword>
<dbReference type="Proteomes" id="UP000019140">
    <property type="component" value="Unassembled WGS sequence"/>
</dbReference>
<feature type="domain" description="Amidohydrolase 3" evidence="1">
    <location>
        <begin position="122"/>
        <end position="288"/>
    </location>
</feature>
<dbReference type="InterPro" id="IPR013108">
    <property type="entry name" value="Amidohydro_3"/>
</dbReference>
<dbReference type="SUPFAM" id="SSF51556">
    <property type="entry name" value="Metallo-dependent hydrolases"/>
    <property type="match status" value="1"/>
</dbReference>
<evidence type="ECO:0000313" key="3">
    <source>
        <dbReference type="Proteomes" id="UP000019140"/>
    </source>
</evidence>
<dbReference type="Gene3D" id="2.30.40.10">
    <property type="entry name" value="Urease, subunit C, domain 1"/>
    <property type="match status" value="1"/>
</dbReference>
<dbReference type="HOGENOM" id="CLU_872910_0_0_7"/>
<comment type="caution">
    <text evidence="2">The sequence shown here is derived from an EMBL/GenBank/DDBJ whole genome shotgun (WGS) entry which is preliminary data.</text>
</comment>
<dbReference type="GO" id="GO:0016811">
    <property type="term" value="F:hydrolase activity, acting on carbon-nitrogen (but not peptide) bonds, in linear amides"/>
    <property type="evidence" value="ECO:0007669"/>
    <property type="project" value="InterPro"/>
</dbReference>
<dbReference type="SUPFAM" id="SSF51338">
    <property type="entry name" value="Composite domain of metallo-dependent hydrolases"/>
    <property type="match status" value="1"/>
</dbReference>
<dbReference type="EMBL" id="AZHX01001648">
    <property type="protein sequence ID" value="ETX01195.1"/>
    <property type="molecule type" value="Genomic_DNA"/>
</dbReference>
<dbReference type="InterPro" id="IPR023100">
    <property type="entry name" value="D-aminoacylase_insert_dom_sf"/>
</dbReference>
<dbReference type="PATRIC" id="fig|1429439.4.peg.6365"/>
<proteinExistence type="predicted"/>